<dbReference type="HOGENOM" id="CLU_701321_0_0_2"/>
<dbReference type="GeneID" id="10394553"/>
<evidence type="ECO:0000256" key="1">
    <source>
        <dbReference type="SAM" id="Phobius"/>
    </source>
</evidence>
<keyword evidence="3" id="KW-1185">Reference proteome</keyword>
<organism evidence="2 3">
    <name type="scientific">Archaeoglobus veneficus (strain DSM 11195 / SNP6)</name>
    <dbReference type="NCBI Taxonomy" id="693661"/>
    <lineage>
        <taxon>Archaea</taxon>
        <taxon>Methanobacteriati</taxon>
        <taxon>Methanobacteriota</taxon>
        <taxon>Archaeoglobi</taxon>
        <taxon>Archaeoglobales</taxon>
        <taxon>Archaeoglobaceae</taxon>
        <taxon>Archaeoglobus</taxon>
    </lineage>
</organism>
<keyword evidence="1" id="KW-0472">Membrane</keyword>
<feature type="transmembrane region" description="Helical" evidence="1">
    <location>
        <begin position="369"/>
        <end position="389"/>
    </location>
</feature>
<dbReference type="eggNOG" id="arCOG02081">
    <property type="taxonomic scope" value="Archaea"/>
</dbReference>
<protein>
    <recommendedName>
        <fullName evidence="4">CARDB domain-containing protein</fullName>
    </recommendedName>
</protein>
<keyword evidence="1" id="KW-0812">Transmembrane</keyword>
<dbReference type="RefSeq" id="WP_013684094.1">
    <property type="nucleotide sequence ID" value="NC_015320.1"/>
</dbReference>
<dbReference type="Proteomes" id="UP000008136">
    <property type="component" value="Chromosome"/>
</dbReference>
<accession>F2KNV6</accession>
<keyword evidence="1" id="KW-1133">Transmembrane helix</keyword>
<name>F2KNV6_ARCVS</name>
<dbReference type="KEGG" id="ave:Arcve_1430"/>
<dbReference type="EMBL" id="CP002588">
    <property type="protein sequence ID" value="AEA47433.1"/>
    <property type="molecule type" value="Genomic_DNA"/>
</dbReference>
<proteinExistence type="predicted"/>
<evidence type="ECO:0000313" key="3">
    <source>
        <dbReference type="Proteomes" id="UP000008136"/>
    </source>
</evidence>
<dbReference type="eggNOG" id="arCOG02532">
    <property type="taxonomic scope" value="Archaea"/>
</dbReference>
<reference evidence="2 3" key="1">
    <citation type="submission" date="2011-03" db="EMBL/GenBank/DDBJ databases">
        <title>The complete genome of Archaeoglobus veneficus SNP6.</title>
        <authorList>
            <consortium name="US DOE Joint Genome Institute (JGI-PGF)"/>
            <person name="Lucas S."/>
            <person name="Copeland A."/>
            <person name="Lapidus A."/>
            <person name="Bruce D."/>
            <person name="Goodwin L."/>
            <person name="Pitluck S."/>
            <person name="Kyrpides N."/>
            <person name="Mavromatis K."/>
            <person name="Pagani I."/>
            <person name="Ivanova N."/>
            <person name="Mikhailova N."/>
            <person name="Lu M."/>
            <person name="Detter J.C."/>
            <person name="Tapia R."/>
            <person name="Han C."/>
            <person name="Land M."/>
            <person name="Hauser L."/>
            <person name="Markowitz V."/>
            <person name="Cheng J.-F."/>
            <person name="Hugenholtz P."/>
            <person name="Woyke T."/>
            <person name="Wu D."/>
            <person name="Spring S."/>
            <person name="Brambilla E."/>
            <person name="Klenk H.-P."/>
            <person name="Eisen J.A."/>
        </authorList>
    </citation>
    <scope>NUCLEOTIDE SEQUENCE [LARGE SCALE GENOMIC DNA]</scope>
    <source>
        <strain>SNP6</strain>
    </source>
</reference>
<evidence type="ECO:0008006" key="4">
    <source>
        <dbReference type="Google" id="ProtNLM"/>
    </source>
</evidence>
<sequence length="393" mass="42603">MKNVWVLVLVITAVAVVAIGPASAVVGAGIAPSELNLGDLLRGGTVEKSVKIFNHGDTDVTYTLSAGDYDGWVSMYDVNGTPLESFVVHGGGTKLIVLRFTVPETAPNGDYEFKVYFVSKPPEGGGAGISIKLPLNVNLTVTGKQRMQVKVLRYEATDTEVNVPARFKIAVVNEGNVNALLGFRVGIVRDGVIIDTVTMNETLPIGEIGEIEVSWDTSGKPVGEYTAVFHLDVGRDKILAAEKKFNVYDRGTFTAKIDVIEAKTRSAIQPGMSKIDATIRNSGLIDYEAKLKVEIFKGNDFLTVVESDPVWVKTGEKRTLTTYFNLDEPGTYILKPSIHFGGKVAILNDTTVTVTTVAVEEERTEEIPLTSLSSAFVITCLVLALFAWIRLKK</sequence>
<gene>
    <name evidence="2" type="ordered locus">Arcve_1430</name>
</gene>
<dbReference type="STRING" id="693661.Arcve_1430"/>
<dbReference type="AlphaFoldDB" id="F2KNV6"/>
<evidence type="ECO:0000313" key="2">
    <source>
        <dbReference type="EMBL" id="AEA47433.1"/>
    </source>
</evidence>